<dbReference type="EMBL" id="CP071248">
    <property type="protein sequence ID" value="QSP97618.1"/>
    <property type="molecule type" value="Genomic_DNA"/>
</dbReference>
<dbReference type="EMBL" id="CP071248">
    <property type="protein sequence ID" value="QSP97645.1"/>
    <property type="molecule type" value="Genomic_DNA"/>
</dbReference>
<sequence length="178" mass="20366">MASRSARSRCVSGKSVVYLWAGESLGQTSEQGETMSKTVASWFADKAANQELANGNIDFRRFDKYRIKLEAFLEEKLNRLQEGKLTPGSEVIEVKHASSRVIFELRWHFEAAAQHKGKTQIRHYEAEPVEVRNSVFGLVMHVKDITGTDTEITEKQNRQIEIAEILYDECSKNDWRLS</sequence>
<dbReference type="Proteomes" id="UP000663618">
    <property type="component" value="Chromosome"/>
</dbReference>
<reference evidence="1" key="1">
    <citation type="submission" date="2021-03" db="EMBL/GenBank/DDBJ databases">
        <title>Genome sequencing of Bifidobacterium longum subsp. infantis JCM 7009.</title>
        <authorList>
            <person name="Kim J."/>
        </authorList>
    </citation>
    <scope>NUCLEOTIDE SEQUENCE</scope>
    <source>
        <strain evidence="1">JCM 7009</strain>
    </source>
</reference>
<organism evidence="1 3">
    <name type="scientific">Bifidobacterium longum subsp. infantis</name>
    <dbReference type="NCBI Taxonomy" id="1682"/>
    <lineage>
        <taxon>Bacteria</taxon>
        <taxon>Bacillati</taxon>
        <taxon>Actinomycetota</taxon>
        <taxon>Actinomycetes</taxon>
        <taxon>Bifidobacteriales</taxon>
        <taxon>Bifidobacteriaceae</taxon>
        <taxon>Bifidobacterium</taxon>
    </lineage>
</organism>
<dbReference type="AlphaFoldDB" id="A0AAX1LKC9"/>
<evidence type="ECO:0000313" key="2">
    <source>
        <dbReference type="EMBL" id="QSP97645.1"/>
    </source>
</evidence>
<protein>
    <submittedName>
        <fullName evidence="1">Uncharacterized protein</fullName>
    </submittedName>
</protein>
<accession>A0AAX1LKC9</accession>
<evidence type="ECO:0000313" key="1">
    <source>
        <dbReference type="EMBL" id="QSP97618.1"/>
    </source>
</evidence>
<gene>
    <name evidence="2" type="ORF">BLI009_00195</name>
    <name evidence="1" type="ORF">BLI009_11830</name>
</gene>
<proteinExistence type="predicted"/>
<evidence type="ECO:0000313" key="3">
    <source>
        <dbReference type="Proteomes" id="UP000663618"/>
    </source>
</evidence>
<name>A0AAX1LKC9_BIFLI</name>